<sequence>MFFSLRSRFMLIFTLLLTIPFIILSIIIPSWFTSIMEEQIENSTIEKMDQYSLYIHSVTAQAEEVGKQILVNQTTQRWLKIEKEDEKSINENLLMKNQLKHQLSSIMINNSYGISITVFLNDGTGVWWNNPSLPQTEWFKNFTANDQKWVAAHIDPFQQSQEMRETKVNSYLIPLFDLDTFQTSGVIKVNFPTSLLHTALRKIPPEKNGNVYLLDSKGEDVLAEKVETPKKVIRQSLAKISDDKNEKGLIKMDYEGEEHFVFFQKLSVGDWILMSEVSSSDLFSTINKLRQSLLLICSIIFITTIVASFKLSVHIVSPLEKLTKAMTFVERGEFAGAKRYIPTIDLPNHEVGYVINVFGRTIDRLNHLIETEYEANIRRKNAEYKALLLQINPHFMNNTLEIIGGLAAQGKNEDVINVSIDLARMMRYSLNTKSDVVNLEDELNYIKNFTDILKMRYEESLTIEIQEDPKMKAVSIIKFILQPLVENAVKYSFERSEYAEILIKTKKVDDQLLLEVKDNGAGMPKRVMKDLLLYSSNDSSHQLLKSSGSSIGLRNVLGRLIIYYGQNFSYDIQSEINGGTKISLWIKITKGDQYSEAVNCG</sequence>
<dbReference type="PATRIC" id="fig|1441095.3.peg.63"/>
<dbReference type="InterPro" id="IPR003594">
    <property type="entry name" value="HATPase_dom"/>
</dbReference>
<keyword evidence="5" id="KW-1185">Reference proteome</keyword>
<name>A0A0M5J9B4_9BACI</name>
<dbReference type="AlphaFoldDB" id="A0A0M5J9B4"/>
<accession>A0A0M5J9B4</accession>
<dbReference type="Proteomes" id="UP000067625">
    <property type="component" value="Chromosome"/>
</dbReference>
<dbReference type="EMBL" id="CP012600">
    <property type="protein sequence ID" value="ALC80207.1"/>
    <property type="molecule type" value="Genomic_DNA"/>
</dbReference>
<dbReference type="Pfam" id="PF02518">
    <property type="entry name" value="HATPase_c"/>
    <property type="match status" value="1"/>
</dbReference>
<evidence type="ECO:0000256" key="1">
    <source>
        <dbReference type="SAM" id="Phobius"/>
    </source>
</evidence>
<dbReference type="PANTHER" id="PTHR34220">
    <property type="entry name" value="SENSOR HISTIDINE KINASE YPDA"/>
    <property type="match status" value="1"/>
</dbReference>
<keyword evidence="4" id="KW-0418">Kinase</keyword>
<dbReference type="Gene3D" id="3.30.565.10">
    <property type="entry name" value="Histidine kinase-like ATPase, C-terminal domain"/>
    <property type="match status" value="1"/>
</dbReference>
<feature type="domain" description="Signal transduction histidine kinase internal region" evidence="3">
    <location>
        <begin position="382"/>
        <end position="461"/>
    </location>
</feature>
<dbReference type="Gene3D" id="3.30.450.20">
    <property type="entry name" value="PAS domain"/>
    <property type="match status" value="1"/>
</dbReference>
<evidence type="ECO:0000313" key="4">
    <source>
        <dbReference type="EMBL" id="ALC80207.1"/>
    </source>
</evidence>
<feature type="domain" description="Histidine kinase/HSP90-like ATPase" evidence="2">
    <location>
        <begin position="478"/>
        <end position="588"/>
    </location>
</feature>
<keyword evidence="1" id="KW-0812">Transmembrane</keyword>
<feature type="transmembrane region" description="Helical" evidence="1">
    <location>
        <begin position="12"/>
        <end position="32"/>
    </location>
</feature>
<evidence type="ECO:0000313" key="5">
    <source>
        <dbReference type="Proteomes" id="UP000067625"/>
    </source>
</evidence>
<keyword evidence="4" id="KW-0808">Transferase</keyword>
<dbReference type="InterPro" id="IPR010559">
    <property type="entry name" value="Sig_transdc_His_kin_internal"/>
</dbReference>
<keyword evidence="1" id="KW-1133">Transmembrane helix</keyword>
<dbReference type="SUPFAM" id="SSF55874">
    <property type="entry name" value="ATPase domain of HSP90 chaperone/DNA topoisomerase II/histidine kinase"/>
    <property type="match status" value="1"/>
</dbReference>
<dbReference type="InterPro" id="IPR036890">
    <property type="entry name" value="HATPase_C_sf"/>
</dbReference>
<reference evidence="5" key="1">
    <citation type="submission" date="2015-08" db="EMBL/GenBank/DDBJ databases">
        <title>Genome sequencing project for genomic taxonomy and phylogenomics of Bacillus-like bacteria.</title>
        <authorList>
            <person name="Liu B."/>
            <person name="Wang J."/>
            <person name="Zhu Y."/>
            <person name="Liu G."/>
            <person name="Chen Q."/>
            <person name="Chen Z."/>
            <person name="Lan J."/>
            <person name="Che J."/>
            <person name="Ge C."/>
            <person name="Shi H."/>
            <person name="Pan Z."/>
            <person name="Liu X."/>
        </authorList>
    </citation>
    <scope>NUCLEOTIDE SEQUENCE [LARGE SCALE GENOMIC DNA]</scope>
    <source>
        <strain evidence="5">FJAT-4402</strain>
    </source>
</reference>
<gene>
    <name evidence="4" type="ORF">AM592_00280</name>
</gene>
<dbReference type="Pfam" id="PF06580">
    <property type="entry name" value="His_kinase"/>
    <property type="match status" value="1"/>
</dbReference>
<evidence type="ECO:0000259" key="2">
    <source>
        <dbReference type="Pfam" id="PF02518"/>
    </source>
</evidence>
<dbReference type="RefSeq" id="WP_053601927.1">
    <property type="nucleotide sequence ID" value="NZ_CP012600.1"/>
</dbReference>
<dbReference type="STRING" id="1441095.AM592_00280"/>
<organism evidence="4 5">
    <name type="scientific">Bacillus gobiensis</name>
    <dbReference type="NCBI Taxonomy" id="1441095"/>
    <lineage>
        <taxon>Bacteria</taxon>
        <taxon>Bacillati</taxon>
        <taxon>Bacillota</taxon>
        <taxon>Bacilli</taxon>
        <taxon>Bacillales</taxon>
        <taxon>Bacillaceae</taxon>
        <taxon>Bacillus</taxon>
    </lineage>
</organism>
<evidence type="ECO:0000259" key="3">
    <source>
        <dbReference type="Pfam" id="PF06580"/>
    </source>
</evidence>
<dbReference type="GO" id="GO:0016020">
    <property type="term" value="C:membrane"/>
    <property type="evidence" value="ECO:0007669"/>
    <property type="project" value="InterPro"/>
</dbReference>
<dbReference type="InterPro" id="IPR050640">
    <property type="entry name" value="Bact_2-comp_sensor_kinase"/>
</dbReference>
<protein>
    <submittedName>
        <fullName evidence="4">Histidine kinase</fullName>
    </submittedName>
</protein>
<reference evidence="4 5" key="2">
    <citation type="journal article" date="2016" name="Int. J. Syst. Evol. Microbiol.">
        <title>Bacillus gobiensis sp. nov., isolated from a soil sample.</title>
        <authorList>
            <person name="Liu B."/>
            <person name="Liu G.H."/>
            <person name="Cetin S."/>
            <person name="Schumann P."/>
            <person name="Pan Z.Z."/>
            <person name="Chen Q.Q."/>
        </authorList>
    </citation>
    <scope>NUCLEOTIDE SEQUENCE [LARGE SCALE GENOMIC DNA]</scope>
    <source>
        <strain evidence="4 5">FJAT-4402</strain>
    </source>
</reference>
<feature type="transmembrane region" description="Helical" evidence="1">
    <location>
        <begin position="293"/>
        <end position="316"/>
    </location>
</feature>
<dbReference type="PANTHER" id="PTHR34220:SF7">
    <property type="entry name" value="SENSOR HISTIDINE KINASE YPDA"/>
    <property type="match status" value="1"/>
</dbReference>
<dbReference type="OrthoDB" id="9776552at2"/>
<proteinExistence type="predicted"/>
<keyword evidence="1" id="KW-0472">Membrane</keyword>
<dbReference type="GO" id="GO:0000155">
    <property type="term" value="F:phosphorelay sensor kinase activity"/>
    <property type="evidence" value="ECO:0007669"/>
    <property type="project" value="InterPro"/>
</dbReference>